<dbReference type="RefSeq" id="WP_284275476.1">
    <property type="nucleotide sequence ID" value="NZ_BSOW01000055.1"/>
</dbReference>
<accession>A0ABQ6BDL0</accession>
<protein>
    <submittedName>
        <fullName evidence="1">Uncharacterized protein</fullName>
    </submittedName>
</protein>
<dbReference type="SUPFAM" id="SSF160424">
    <property type="entry name" value="BH3703-like"/>
    <property type="match status" value="1"/>
</dbReference>
<comment type="caution">
    <text evidence="1">The sequence shown here is derived from an EMBL/GenBank/DDBJ whole genome shotgun (WGS) entry which is preliminary data.</text>
</comment>
<evidence type="ECO:0000313" key="2">
    <source>
        <dbReference type="Proteomes" id="UP001156905"/>
    </source>
</evidence>
<keyword evidence="2" id="KW-1185">Reference proteome</keyword>
<evidence type="ECO:0000313" key="1">
    <source>
        <dbReference type="EMBL" id="GLR91800.1"/>
    </source>
</evidence>
<reference evidence="2" key="1">
    <citation type="journal article" date="2019" name="Int. J. Syst. Evol. Microbiol.">
        <title>The Global Catalogue of Microorganisms (GCM) 10K type strain sequencing project: providing services to taxonomists for standard genome sequencing and annotation.</title>
        <authorList>
            <consortium name="The Broad Institute Genomics Platform"/>
            <consortium name="The Broad Institute Genome Sequencing Center for Infectious Disease"/>
            <person name="Wu L."/>
            <person name="Ma J."/>
        </authorList>
    </citation>
    <scope>NUCLEOTIDE SEQUENCE [LARGE SCALE GENOMIC DNA]</scope>
    <source>
        <strain evidence="2">NBRC 102520</strain>
    </source>
</reference>
<dbReference type="Proteomes" id="UP001156905">
    <property type="component" value="Unassembled WGS sequence"/>
</dbReference>
<dbReference type="InterPro" id="IPR036170">
    <property type="entry name" value="YezG-like_sf"/>
</dbReference>
<organism evidence="1 2">
    <name type="scientific">Bradyrhizobium iriomotense</name>
    <dbReference type="NCBI Taxonomy" id="441950"/>
    <lineage>
        <taxon>Bacteria</taxon>
        <taxon>Pseudomonadati</taxon>
        <taxon>Pseudomonadota</taxon>
        <taxon>Alphaproteobacteria</taxon>
        <taxon>Hyphomicrobiales</taxon>
        <taxon>Nitrobacteraceae</taxon>
        <taxon>Bradyrhizobium</taxon>
    </lineage>
</organism>
<name>A0ABQ6BDL0_9BRAD</name>
<gene>
    <name evidence="1" type="ORF">GCM10007857_85180</name>
</gene>
<sequence>MSDPSYRIDVDSIRRAFPPGTEASPLLLDFAGWLEGRPWGSVGCFDLRGQFADTAPLFDSSPLRDKFALFMRLPDGSAVGAWYGEGLDRADPPIVGLGSEGEYDILAPSLPWLIAKLAAQEFESAWHDLAPRDDVECQTVELALWLKQRLADVGLTPLEQASSILPDFRGFMAKWSRDREEYWSNHPMMAELGWRLAAHLPKGKNPWDKTSFEVAIVGAQYQARLNWPGPRPLKEAKAIEPLLRELRDDMRRAQPELGLWYSMDFGLYADGRVMPRFDYDERPTIDDVPAELSEAKADLARAPRPERWVPTWLA</sequence>
<dbReference type="EMBL" id="BSOW01000055">
    <property type="protein sequence ID" value="GLR91800.1"/>
    <property type="molecule type" value="Genomic_DNA"/>
</dbReference>
<proteinExistence type="predicted"/>